<evidence type="ECO:0008006" key="3">
    <source>
        <dbReference type="Google" id="ProtNLM"/>
    </source>
</evidence>
<dbReference type="EMBL" id="JBDXMX010000002">
    <property type="protein sequence ID" value="MEO9246872.1"/>
    <property type="molecule type" value="Genomic_DNA"/>
</dbReference>
<proteinExistence type="predicted"/>
<reference evidence="1 2" key="1">
    <citation type="submission" date="2024-05" db="EMBL/GenBank/DDBJ databases">
        <authorList>
            <person name="Yi C."/>
        </authorList>
    </citation>
    <scope>NUCLEOTIDE SEQUENCE [LARGE SCALE GENOMIC DNA]</scope>
    <source>
        <strain evidence="1 2">XS13</strain>
    </source>
</reference>
<keyword evidence="2" id="KW-1185">Reference proteome</keyword>
<comment type="caution">
    <text evidence="1">The sequence shown here is derived from an EMBL/GenBank/DDBJ whole genome shotgun (WGS) entry which is preliminary data.</text>
</comment>
<evidence type="ECO:0000313" key="1">
    <source>
        <dbReference type="EMBL" id="MEO9246872.1"/>
    </source>
</evidence>
<dbReference type="RefSeq" id="WP_347919193.1">
    <property type="nucleotide sequence ID" value="NZ_JBDXMX010000002.1"/>
</dbReference>
<sequence>MDTEPTRHVLVVDAANVVGSVPDGWWRDRRAATELLRDHLTVLARFGQQAGQPDAGLGLGRAGHRIVLVTEGRARGVGPAPGVEVVEAPGEGDDEIVAVARREVASGAGVVVATADRVLQARVREAGAEIMSARAVRHPSA</sequence>
<protein>
    <recommendedName>
        <fullName evidence="3">NTP pyrophosphohydrolase</fullName>
    </recommendedName>
</protein>
<organism evidence="1 2">
    <name type="scientific">Citricoccus nitrophenolicus</name>
    <dbReference type="NCBI Taxonomy" id="863575"/>
    <lineage>
        <taxon>Bacteria</taxon>
        <taxon>Bacillati</taxon>
        <taxon>Actinomycetota</taxon>
        <taxon>Actinomycetes</taxon>
        <taxon>Micrococcales</taxon>
        <taxon>Micrococcaceae</taxon>
        <taxon>Citricoccus</taxon>
    </lineage>
</organism>
<name>A0ABV0IFD7_9MICC</name>
<accession>A0ABV0IFD7</accession>
<gene>
    <name evidence="1" type="ORF">ABDK96_04185</name>
</gene>
<dbReference type="Proteomes" id="UP001484097">
    <property type="component" value="Unassembled WGS sequence"/>
</dbReference>
<evidence type="ECO:0000313" key="2">
    <source>
        <dbReference type="Proteomes" id="UP001484097"/>
    </source>
</evidence>